<reference evidence="1" key="2">
    <citation type="submission" date="2020-09" db="EMBL/GenBank/DDBJ databases">
        <authorList>
            <person name="Sun Q."/>
            <person name="Ohkuma M."/>
        </authorList>
    </citation>
    <scope>NUCLEOTIDE SEQUENCE</scope>
    <source>
        <strain evidence="1">JCM 3313</strain>
    </source>
</reference>
<dbReference type="AlphaFoldDB" id="A0A918AV89"/>
<dbReference type="RefSeq" id="WP_189226336.1">
    <property type="nucleotide sequence ID" value="NZ_BMRG01000015.1"/>
</dbReference>
<accession>A0A918AV89</accession>
<evidence type="ECO:0000313" key="2">
    <source>
        <dbReference type="Proteomes" id="UP000639606"/>
    </source>
</evidence>
<comment type="caution">
    <text evidence="1">The sequence shown here is derived from an EMBL/GenBank/DDBJ whole genome shotgun (WGS) entry which is preliminary data.</text>
</comment>
<dbReference type="EMBL" id="BMRG01000015">
    <property type="protein sequence ID" value="GGP75423.1"/>
    <property type="molecule type" value="Genomic_DNA"/>
</dbReference>
<sequence length="76" mass="8440">MAPAERAEDEESEVERRVELWRLLHGARLLGVGGLGHCLPAAVHRVVADAILQHARRHSWVVSTRQSTFSSSSRIS</sequence>
<name>A0A918AV89_9PSEU</name>
<organism evidence="1 2">
    <name type="scientific">Saccharothrix coeruleofusca</name>
    <dbReference type="NCBI Taxonomy" id="33919"/>
    <lineage>
        <taxon>Bacteria</taxon>
        <taxon>Bacillati</taxon>
        <taxon>Actinomycetota</taxon>
        <taxon>Actinomycetes</taxon>
        <taxon>Pseudonocardiales</taxon>
        <taxon>Pseudonocardiaceae</taxon>
        <taxon>Saccharothrix</taxon>
    </lineage>
</organism>
<dbReference type="Proteomes" id="UP000639606">
    <property type="component" value="Unassembled WGS sequence"/>
</dbReference>
<protein>
    <submittedName>
        <fullName evidence="1">Uncharacterized protein</fullName>
    </submittedName>
</protein>
<keyword evidence="2" id="KW-1185">Reference proteome</keyword>
<evidence type="ECO:0000313" key="1">
    <source>
        <dbReference type="EMBL" id="GGP75423.1"/>
    </source>
</evidence>
<gene>
    <name evidence="1" type="ORF">GCM10010185_56370</name>
</gene>
<reference evidence="1" key="1">
    <citation type="journal article" date="2014" name="Int. J. Syst. Evol. Microbiol.">
        <title>Complete genome sequence of Corynebacterium casei LMG S-19264T (=DSM 44701T), isolated from a smear-ripened cheese.</title>
        <authorList>
            <consortium name="US DOE Joint Genome Institute (JGI-PGF)"/>
            <person name="Walter F."/>
            <person name="Albersmeier A."/>
            <person name="Kalinowski J."/>
            <person name="Ruckert C."/>
        </authorList>
    </citation>
    <scope>NUCLEOTIDE SEQUENCE</scope>
    <source>
        <strain evidence="1">JCM 3313</strain>
    </source>
</reference>
<proteinExistence type="predicted"/>